<evidence type="ECO:0000256" key="1">
    <source>
        <dbReference type="SAM" id="MobiDB-lite"/>
    </source>
</evidence>
<gene>
    <name evidence="2" type="ORF">FVE85_3618</name>
</gene>
<feature type="compositionally biased region" description="Basic residues" evidence="1">
    <location>
        <begin position="546"/>
        <end position="557"/>
    </location>
</feature>
<dbReference type="Proteomes" id="UP000324585">
    <property type="component" value="Unassembled WGS sequence"/>
</dbReference>
<accession>A0A5J4YMJ9</accession>
<feature type="region of interest" description="Disordered" evidence="1">
    <location>
        <begin position="539"/>
        <end position="560"/>
    </location>
</feature>
<organism evidence="2 3">
    <name type="scientific">Porphyridium purpureum</name>
    <name type="common">Red alga</name>
    <name type="synonym">Porphyridium cruentum</name>
    <dbReference type="NCBI Taxonomy" id="35688"/>
    <lineage>
        <taxon>Eukaryota</taxon>
        <taxon>Rhodophyta</taxon>
        <taxon>Bangiophyceae</taxon>
        <taxon>Porphyridiales</taxon>
        <taxon>Porphyridiaceae</taxon>
        <taxon>Porphyridium</taxon>
    </lineage>
</organism>
<dbReference type="EMBL" id="VRMN01000010">
    <property type="protein sequence ID" value="KAA8492180.1"/>
    <property type="molecule type" value="Genomic_DNA"/>
</dbReference>
<dbReference type="AlphaFoldDB" id="A0A5J4YMJ9"/>
<keyword evidence="3" id="KW-1185">Reference proteome</keyword>
<comment type="caution">
    <text evidence="2">The sequence shown here is derived from an EMBL/GenBank/DDBJ whole genome shotgun (WGS) entry which is preliminary data.</text>
</comment>
<proteinExistence type="predicted"/>
<evidence type="ECO:0000313" key="3">
    <source>
        <dbReference type="Proteomes" id="UP000324585"/>
    </source>
</evidence>
<reference evidence="3" key="1">
    <citation type="journal article" date="2019" name="Nat. Commun.">
        <title>Expansion of phycobilisome linker gene families in mesophilic red algae.</title>
        <authorList>
            <person name="Lee J."/>
            <person name="Kim D."/>
            <person name="Bhattacharya D."/>
            <person name="Yoon H.S."/>
        </authorList>
    </citation>
    <scope>NUCLEOTIDE SEQUENCE [LARGE SCALE GENOMIC DNA]</scope>
    <source>
        <strain evidence="3">CCMP 1328</strain>
    </source>
</reference>
<sequence>MVAWPTRHRCTHFVTRHVVEAGGKPASGVEKQRALHSCAVSRNGNRGQRQSDAETAAFRGERNRSEPKLAAERTSPSGPPSKLVGPFYAIRNGLDSFRGVVMRQSEFHELSANAPNAETRIEPALAQAMEYCLAPSDKAPATFFAFRHGLDAARGIMLSYDIVRRVLPRVQTPTIERLQFCNMVQPLVFCHQADTGGTDWHSLEGSLGYLARHPSLSVPVLMSQFVVCQRDGGALSDLLKEDVRRPQFFAFRRGFFGARGVAISKEVFQGILPRIKSPTLETARFNNLVQPLVFCDQAATTKTDWHTWERSLRCLSRDSNPAIFRDLMSEYMVKHPEVQLAKGPERAESEPEVDAPCGRRMVTDSLASAVYRRHDAADQYLESTPLDPKADIELIRVMQEVALNQGRGDRTAPHVKRIDAYVRGSSVVRSDDANGIAMLLLDYHVDDEKGSVMHAGARRLFHSTHASCLEKESKDSQRSPPQEFLELEALVLALNFFILRHLDTEGQSVERLTLKTQSSYCVSCCNAFLPKWREKDGRIRPGVIPRRPKTGKSKAKRIPQQNIKQWRRQMRSKRRKRRLAVLRQMRDAEARSNPLQRLWEAIDTRLMILRAFCQVSIEQWDPRLGGLDQRAFSLSGKGMEQHGIALCDDHANSKAREGIPFRIEGYDDDVDKVTRSRWSDWNPNIGSIDQVLVDACYEPKRGRSTVAAYVGERDTRNVAGIWTLDRDLGPRDEIGWGLQHAEMLAIVCGLDQILRSTLSGARCTDSQLRGALLLSNLTQVRDGLENLEARWVIDLRENPGALRKVKRSPQFAGKFRSLWIAIFARVLLIRCFRRVRVGFRARENLIQATRLVVSTTNAALASNQGVIDAQLEQLGSRTRLALDCELIASLHNVHKLPGSPLRSDNFFVGNKHK</sequence>
<feature type="region of interest" description="Disordered" evidence="1">
    <location>
        <begin position="39"/>
        <end position="83"/>
    </location>
</feature>
<feature type="compositionally biased region" description="Basic and acidic residues" evidence="1">
    <location>
        <begin position="59"/>
        <end position="71"/>
    </location>
</feature>
<evidence type="ECO:0000313" key="2">
    <source>
        <dbReference type="EMBL" id="KAA8492180.1"/>
    </source>
</evidence>
<name>A0A5J4YMJ9_PORPP</name>
<feature type="compositionally biased region" description="Polar residues" evidence="1">
    <location>
        <begin position="40"/>
        <end position="50"/>
    </location>
</feature>
<protein>
    <submittedName>
        <fullName evidence="2">Uncharacterized protein</fullName>
    </submittedName>
</protein>